<sequence length="111" mass="11770">MSDIKWAFIFHSEGSDSRENRFVVNGDGVSAHLVAVPDNATAISVAKELVDQGIQFIELCGSFIKTPEIVDQLLDATSNKIAVGIVGFRGSSGDKVADLFKKQAASRAMGG</sequence>
<dbReference type="EMBL" id="JARZHI010000159">
    <property type="protein sequence ID" value="MDI1437686.1"/>
    <property type="molecule type" value="Genomic_DNA"/>
</dbReference>
<evidence type="ECO:0000313" key="2">
    <source>
        <dbReference type="Proteomes" id="UP001160301"/>
    </source>
</evidence>
<reference evidence="1 2" key="1">
    <citation type="submission" date="2023-04" db="EMBL/GenBank/DDBJ databases">
        <title>The genome sequence of Polyangium sorediatum DSM14670.</title>
        <authorList>
            <person name="Zhang X."/>
        </authorList>
    </citation>
    <scope>NUCLEOTIDE SEQUENCE [LARGE SCALE GENOMIC DNA]</scope>
    <source>
        <strain evidence="1 2">DSM 14670</strain>
    </source>
</reference>
<proteinExistence type="predicted"/>
<name>A0ABT6PAU2_9BACT</name>
<evidence type="ECO:0000313" key="1">
    <source>
        <dbReference type="EMBL" id="MDI1437686.1"/>
    </source>
</evidence>
<keyword evidence="2" id="KW-1185">Reference proteome</keyword>
<comment type="caution">
    <text evidence="1">The sequence shown here is derived from an EMBL/GenBank/DDBJ whole genome shotgun (WGS) entry which is preliminary data.</text>
</comment>
<dbReference type="InterPro" id="IPR045441">
    <property type="entry name" value="DUF6506"/>
</dbReference>
<dbReference type="Proteomes" id="UP001160301">
    <property type="component" value="Unassembled WGS sequence"/>
</dbReference>
<protein>
    <submittedName>
        <fullName evidence="1">DUF6506 family protein</fullName>
    </submittedName>
</protein>
<organism evidence="1 2">
    <name type="scientific">Polyangium sorediatum</name>
    <dbReference type="NCBI Taxonomy" id="889274"/>
    <lineage>
        <taxon>Bacteria</taxon>
        <taxon>Pseudomonadati</taxon>
        <taxon>Myxococcota</taxon>
        <taxon>Polyangia</taxon>
        <taxon>Polyangiales</taxon>
        <taxon>Polyangiaceae</taxon>
        <taxon>Polyangium</taxon>
    </lineage>
</organism>
<accession>A0ABT6PAU2</accession>
<dbReference type="Pfam" id="PF20116">
    <property type="entry name" value="DUF6506"/>
    <property type="match status" value="1"/>
</dbReference>
<gene>
    <name evidence="1" type="ORF">QHF89_49720</name>
</gene>